<evidence type="ECO:0000256" key="1">
    <source>
        <dbReference type="SAM" id="Phobius"/>
    </source>
</evidence>
<name>A0ABR9IUI1_RHIVS</name>
<feature type="transmembrane region" description="Helical" evidence="1">
    <location>
        <begin position="62"/>
        <end position="84"/>
    </location>
</feature>
<accession>A0ABR9IUI1</accession>
<organism evidence="2 3">
    <name type="scientific">Rhizobium viscosum</name>
    <name type="common">Arthrobacter viscosus</name>
    <dbReference type="NCBI Taxonomy" id="1673"/>
    <lineage>
        <taxon>Bacteria</taxon>
        <taxon>Pseudomonadati</taxon>
        <taxon>Pseudomonadota</taxon>
        <taxon>Alphaproteobacteria</taxon>
        <taxon>Hyphomicrobiales</taxon>
        <taxon>Rhizobiaceae</taxon>
        <taxon>Rhizobium/Agrobacterium group</taxon>
        <taxon>Rhizobium</taxon>
    </lineage>
</organism>
<dbReference type="Proteomes" id="UP000620262">
    <property type="component" value="Unassembled WGS sequence"/>
</dbReference>
<evidence type="ECO:0000313" key="3">
    <source>
        <dbReference type="Proteomes" id="UP000620262"/>
    </source>
</evidence>
<keyword evidence="1" id="KW-1133">Transmembrane helix</keyword>
<feature type="transmembrane region" description="Helical" evidence="1">
    <location>
        <begin position="28"/>
        <end position="55"/>
    </location>
</feature>
<gene>
    <name evidence="2" type="ORF">H4W29_003951</name>
</gene>
<dbReference type="EMBL" id="JADBEC010000001">
    <property type="protein sequence ID" value="MBE1506770.1"/>
    <property type="molecule type" value="Genomic_DNA"/>
</dbReference>
<evidence type="ECO:0000313" key="2">
    <source>
        <dbReference type="EMBL" id="MBE1506770.1"/>
    </source>
</evidence>
<keyword evidence="3" id="KW-1185">Reference proteome</keyword>
<sequence length="118" mass="12516">MYTLTDLLPWILALPPALWETGRVWKAYGAALGAVAGVIVFGGIFLWLEALALIISDLDMRLGPIVALQAFCLLIAPPAVTWWVGRKSSLAAGIFAGLTAGFCLLFATSVIWLAVEGA</sequence>
<protein>
    <submittedName>
        <fullName evidence="2">Uncharacterized protein</fullName>
    </submittedName>
</protein>
<reference evidence="2 3" key="1">
    <citation type="submission" date="2020-10" db="EMBL/GenBank/DDBJ databases">
        <title>Sequencing the genomes of 1000 actinobacteria strains.</title>
        <authorList>
            <person name="Klenk H.-P."/>
        </authorList>
    </citation>
    <scope>NUCLEOTIDE SEQUENCE [LARGE SCALE GENOMIC DNA]</scope>
    <source>
        <strain evidence="2 3">DSM 7307</strain>
    </source>
</reference>
<keyword evidence="1" id="KW-0812">Transmembrane</keyword>
<dbReference type="RefSeq" id="WP_192730421.1">
    <property type="nucleotide sequence ID" value="NZ_BAAAVL010000014.1"/>
</dbReference>
<proteinExistence type="predicted"/>
<keyword evidence="1" id="KW-0472">Membrane</keyword>
<feature type="transmembrane region" description="Helical" evidence="1">
    <location>
        <begin position="90"/>
        <end position="115"/>
    </location>
</feature>
<comment type="caution">
    <text evidence="2">The sequence shown here is derived from an EMBL/GenBank/DDBJ whole genome shotgun (WGS) entry which is preliminary data.</text>
</comment>